<comment type="similarity">
    <text evidence="1">Belongs to the sulfatase family.</text>
</comment>
<comment type="caution">
    <text evidence="4">The sequence shown here is derived from an EMBL/GenBank/DDBJ whole genome shotgun (WGS) entry which is preliminary data.</text>
</comment>
<protein>
    <submittedName>
        <fullName evidence="4">Sulfatase-like hydrolase/transferase</fullName>
    </submittedName>
</protein>
<dbReference type="InterPro" id="IPR050738">
    <property type="entry name" value="Sulfatase"/>
</dbReference>
<evidence type="ECO:0000313" key="4">
    <source>
        <dbReference type="EMBL" id="MFD2159071.1"/>
    </source>
</evidence>
<evidence type="ECO:0000256" key="1">
    <source>
        <dbReference type="ARBA" id="ARBA00008779"/>
    </source>
</evidence>
<accession>A0ABW4ZAP7</accession>
<dbReference type="InterPro" id="IPR017850">
    <property type="entry name" value="Alkaline_phosphatase_core_sf"/>
</dbReference>
<gene>
    <name evidence="4" type="ORF">ACFSW8_09190</name>
</gene>
<dbReference type="PANTHER" id="PTHR42693:SF53">
    <property type="entry name" value="ENDO-4-O-SULFATASE"/>
    <property type="match status" value="1"/>
</dbReference>
<dbReference type="PANTHER" id="PTHR42693">
    <property type="entry name" value="ARYLSULFATASE FAMILY MEMBER"/>
    <property type="match status" value="1"/>
</dbReference>
<dbReference type="Pfam" id="PF00884">
    <property type="entry name" value="Sulfatase"/>
    <property type="match status" value="1"/>
</dbReference>
<evidence type="ECO:0000259" key="3">
    <source>
        <dbReference type="Pfam" id="PF00884"/>
    </source>
</evidence>
<name>A0ABW4ZAP7_9BACT</name>
<proteinExistence type="inferred from homology"/>
<sequence length="98" mass="10953">MLIMADDIGVECFSSYGGKDTKTTNLDTLALSGLRFTHCHAQPSCTPSRVQVMSGRYNSRNYQGFGWLDPKEVTVANLLKKEGYSTCIAGKWQLLRHH</sequence>
<keyword evidence="5" id="KW-1185">Reference proteome</keyword>
<dbReference type="InterPro" id="IPR000917">
    <property type="entry name" value="Sulfatase_N"/>
</dbReference>
<organism evidence="4 5">
    <name type="scientific">Rubritalea tangerina</name>
    <dbReference type="NCBI Taxonomy" id="430798"/>
    <lineage>
        <taxon>Bacteria</taxon>
        <taxon>Pseudomonadati</taxon>
        <taxon>Verrucomicrobiota</taxon>
        <taxon>Verrucomicrobiia</taxon>
        <taxon>Verrucomicrobiales</taxon>
        <taxon>Rubritaleaceae</taxon>
        <taxon>Rubritalea</taxon>
    </lineage>
</organism>
<dbReference type="SUPFAM" id="SSF53649">
    <property type="entry name" value="Alkaline phosphatase-like"/>
    <property type="match status" value="1"/>
</dbReference>
<dbReference type="RefSeq" id="WP_377178039.1">
    <property type="nucleotide sequence ID" value="NZ_JBHUJB010000036.1"/>
</dbReference>
<evidence type="ECO:0000256" key="2">
    <source>
        <dbReference type="ARBA" id="ARBA00022801"/>
    </source>
</evidence>
<keyword evidence="2" id="KW-0378">Hydrolase</keyword>
<feature type="domain" description="Sulfatase N-terminal" evidence="3">
    <location>
        <begin position="2"/>
        <end position="94"/>
    </location>
</feature>
<dbReference type="Gene3D" id="3.40.720.10">
    <property type="entry name" value="Alkaline Phosphatase, subunit A"/>
    <property type="match status" value="1"/>
</dbReference>
<dbReference type="Proteomes" id="UP001597389">
    <property type="component" value="Unassembled WGS sequence"/>
</dbReference>
<evidence type="ECO:0000313" key="5">
    <source>
        <dbReference type="Proteomes" id="UP001597389"/>
    </source>
</evidence>
<dbReference type="EMBL" id="JBHUJB010000036">
    <property type="protein sequence ID" value="MFD2159071.1"/>
    <property type="molecule type" value="Genomic_DNA"/>
</dbReference>
<reference evidence="5" key="1">
    <citation type="journal article" date="2019" name="Int. J. Syst. Evol. Microbiol.">
        <title>The Global Catalogue of Microorganisms (GCM) 10K type strain sequencing project: providing services to taxonomists for standard genome sequencing and annotation.</title>
        <authorList>
            <consortium name="The Broad Institute Genomics Platform"/>
            <consortium name="The Broad Institute Genome Sequencing Center for Infectious Disease"/>
            <person name="Wu L."/>
            <person name="Ma J."/>
        </authorList>
    </citation>
    <scope>NUCLEOTIDE SEQUENCE [LARGE SCALE GENOMIC DNA]</scope>
    <source>
        <strain evidence="5">CCUG 57942</strain>
    </source>
</reference>